<proteinExistence type="predicted"/>
<comment type="caution">
    <text evidence="3">The sequence shown here is derived from an EMBL/GenBank/DDBJ whole genome shotgun (WGS) entry which is preliminary data.</text>
</comment>
<reference evidence="3 4" key="1">
    <citation type="submission" date="2019-12" db="EMBL/GenBank/DDBJ databases">
        <title>Isolation and characterization of three novel carbon monoxide-oxidizing members of Halobacteria from salione crusts and soils.</title>
        <authorList>
            <person name="Myers M.R."/>
            <person name="King G.M."/>
        </authorList>
    </citation>
    <scope>NUCLEOTIDE SEQUENCE [LARGE SCALE GENOMIC DNA]</scope>
    <source>
        <strain evidence="3 4">PCN9</strain>
    </source>
</reference>
<feature type="region of interest" description="Disordered" evidence="1">
    <location>
        <begin position="41"/>
        <end position="71"/>
    </location>
</feature>
<protein>
    <recommendedName>
        <fullName evidence="2">C2H2-type domain-containing protein</fullName>
    </recommendedName>
</protein>
<evidence type="ECO:0000313" key="3">
    <source>
        <dbReference type="EMBL" id="MXR20777.1"/>
    </source>
</evidence>
<dbReference type="EMBL" id="WUUU01000062">
    <property type="protein sequence ID" value="MXR20777.1"/>
    <property type="molecule type" value="Genomic_DNA"/>
</dbReference>
<dbReference type="OrthoDB" id="250863at2157"/>
<dbReference type="PROSITE" id="PS00028">
    <property type="entry name" value="ZINC_FINGER_C2H2_1"/>
    <property type="match status" value="1"/>
</dbReference>
<keyword evidence="4" id="KW-1185">Reference proteome</keyword>
<dbReference type="AlphaFoldDB" id="A0A6B0SI60"/>
<accession>A0A6B0SI60</accession>
<name>A0A6B0SI60_9EURY</name>
<organism evidence="3 4">
    <name type="scientific">Halobacterium bonnevillei</name>
    <dbReference type="NCBI Taxonomy" id="2692200"/>
    <lineage>
        <taxon>Archaea</taxon>
        <taxon>Methanobacteriati</taxon>
        <taxon>Methanobacteriota</taxon>
        <taxon>Stenosarchaea group</taxon>
        <taxon>Halobacteria</taxon>
        <taxon>Halobacteriales</taxon>
        <taxon>Halobacteriaceae</taxon>
        <taxon>Halobacterium</taxon>
    </lineage>
</organism>
<evidence type="ECO:0000256" key="1">
    <source>
        <dbReference type="SAM" id="MobiDB-lite"/>
    </source>
</evidence>
<dbReference type="Proteomes" id="UP000471521">
    <property type="component" value="Unassembled WGS sequence"/>
</dbReference>
<dbReference type="RefSeq" id="WP_159526297.1">
    <property type="nucleotide sequence ID" value="NZ_WUUU01000062.1"/>
</dbReference>
<gene>
    <name evidence="3" type="ORF">GRX66_09245</name>
</gene>
<evidence type="ECO:0000313" key="4">
    <source>
        <dbReference type="Proteomes" id="UP000471521"/>
    </source>
</evidence>
<evidence type="ECO:0000259" key="2">
    <source>
        <dbReference type="PROSITE" id="PS00028"/>
    </source>
</evidence>
<feature type="domain" description="C2H2-type" evidence="2">
    <location>
        <begin position="22"/>
        <end position="42"/>
    </location>
</feature>
<dbReference type="InterPro" id="IPR013087">
    <property type="entry name" value="Znf_C2H2_type"/>
</dbReference>
<sequence>MSRYLRVVAYARGRQRVHLEICPACGYDYDRGEDRHEHIAEHAPEDFGLPPLGESSPGHDAPLFGGEARGD</sequence>